<feature type="region of interest" description="Disordered" evidence="1">
    <location>
        <begin position="178"/>
        <end position="198"/>
    </location>
</feature>
<organism evidence="3 4">
    <name type="scientific">Nocardia nova SH22a</name>
    <dbReference type="NCBI Taxonomy" id="1415166"/>
    <lineage>
        <taxon>Bacteria</taxon>
        <taxon>Bacillati</taxon>
        <taxon>Actinomycetota</taxon>
        <taxon>Actinomycetes</taxon>
        <taxon>Mycobacteriales</taxon>
        <taxon>Nocardiaceae</taxon>
        <taxon>Nocardia</taxon>
    </lineage>
</organism>
<sequence length="198" mass="21825">MNVPAVVVFSGLLPLVVEDVVDEGRKVVVWARTPDDPAACPGCGAESARVHSYHWRTVADVPLDERPVTVSVQVRRLFCPTAGCRNTFREQVAGVLERYQRRTARLTDQVQSVVRELAGRAGARLLEELSVRLSRHTAVRVLLGISLLQRPIPEVVSVDDFAPASKAPACWPYPPGNQTPDAMVPYPSDPASRRFKLH</sequence>
<dbReference type="PATRIC" id="fig|1415166.3.peg.2480"/>
<accession>W5TDA3</accession>
<dbReference type="KEGG" id="nno:NONO_c24260"/>
<dbReference type="EMBL" id="CP006850">
    <property type="protein sequence ID" value="AHH17222.1"/>
    <property type="molecule type" value="Genomic_DNA"/>
</dbReference>
<dbReference type="InterPro" id="IPR029261">
    <property type="entry name" value="Transposase_Znf"/>
</dbReference>
<dbReference type="HOGENOM" id="CLU_119032_0_0_11"/>
<dbReference type="STRING" id="1415166.NONO_c24260"/>
<protein>
    <submittedName>
        <fullName evidence="3">Transposase</fullName>
    </submittedName>
</protein>
<reference evidence="3 4" key="1">
    <citation type="journal article" date="2014" name="Appl. Environ. Microbiol.">
        <title>Insights into the Microbial Degradation of Rubber and Gutta-Percha by Analysis of the Complete Genome of Nocardia nova SH22a.</title>
        <authorList>
            <person name="Luo Q."/>
            <person name="Hiessl S."/>
            <person name="Poehlein A."/>
            <person name="Daniel R."/>
            <person name="Steinbuchel A."/>
        </authorList>
    </citation>
    <scope>NUCLEOTIDE SEQUENCE [LARGE SCALE GENOMIC DNA]</scope>
    <source>
        <strain evidence="3">SH22a</strain>
    </source>
</reference>
<keyword evidence="4" id="KW-1185">Reference proteome</keyword>
<dbReference type="PANTHER" id="PTHR33498">
    <property type="entry name" value="TRANSPOSASE FOR INSERTION SEQUENCE ELEMENT IS1557"/>
    <property type="match status" value="1"/>
</dbReference>
<evidence type="ECO:0000313" key="3">
    <source>
        <dbReference type="EMBL" id="AHH17222.1"/>
    </source>
</evidence>
<dbReference type="PANTHER" id="PTHR33498:SF1">
    <property type="entry name" value="TRANSPOSASE FOR INSERTION SEQUENCE ELEMENT IS1557"/>
    <property type="match status" value="1"/>
</dbReference>
<name>W5TDA3_9NOCA</name>
<evidence type="ECO:0000313" key="4">
    <source>
        <dbReference type="Proteomes" id="UP000019150"/>
    </source>
</evidence>
<dbReference type="eggNOG" id="COG3464">
    <property type="taxonomic scope" value="Bacteria"/>
</dbReference>
<dbReference type="Pfam" id="PF14690">
    <property type="entry name" value="Zn_ribbon_ISL3"/>
    <property type="match status" value="1"/>
</dbReference>
<dbReference type="InterPro" id="IPR047951">
    <property type="entry name" value="Transpos_ISL3"/>
</dbReference>
<dbReference type="Proteomes" id="UP000019150">
    <property type="component" value="Chromosome"/>
</dbReference>
<evidence type="ECO:0000259" key="2">
    <source>
        <dbReference type="Pfam" id="PF14690"/>
    </source>
</evidence>
<dbReference type="AlphaFoldDB" id="W5TDA3"/>
<evidence type="ECO:0000256" key="1">
    <source>
        <dbReference type="SAM" id="MobiDB-lite"/>
    </source>
</evidence>
<proteinExistence type="predicted"/>
<feature type="domain" description="Transposase IS204/IS1001/IS1096/IS1165 zinc-finger" evidence="2">
    <location>
        <begin position="36"/>
        <end position="81"/>
    </location>
</feature>
<gene>
    <name evidence="3" type="ORF">NONO_c24260</name>
</gene>